<dbReference type="SUPFAM" id="SSF140459">
    <property type="entry name" value="PE/PPE dimer-like"/>
    <property type="match status" value="1"/>
</dbReference>
<proteinExistence type="inferred from homology"/>
<dbReference type="Gene3D" id="1.20.1260.20">
    <property type="entry name" value="PPE superfamily"/>
    <property type="match status" value="1"/>
</dbReference>
<dbReference type="Pfam" id="PF00823">
    <property type="entry name" value="PPE"/>
    <property type="match status" value="1"/>
</dbReference>
<keyword evidence="5" id="KW-1185">Reference proteome</keyword>
<comment type="similarity">
    <text evidence="1">Belongs to the mycobacterial PPE family.</text>
</comment>
<evidence type="ECO:0000259" key="3">
    <source>
        <dbReference type="Pfam" id="PF12484"/>
    </source>
</evidence>
<evidence type="ECO:0000313" key="4">
    <source>
        <dbReference type="EMBL" id="WIM87607.1"/>
    </source>
</evidence>
<sequence length="469" mass="46838">MVFDFAAQPPELISAKIYSGPGAESLTAAAAAWDALAGELQSTATQFESTIAGLVGGDWTGPSAEAAAAAAAPYVSWLGTTAGQAEQTAGQARAAAGAYETALAATVPPAEILANRTQLLQLVPANIFGQYNAAIAALEAEYAQFWAQDVAALTGYSASAQSATTGLGSFNEAPQTTNANGTAAQAASATQAAAAAPLDPSGTLTQLETLANSFATTLTNFNSTYTNFFTNAFNVLPGGSGLSSAYQSLLTFANNVGSQATYTNVINSSTSLGISQWKNFFIYQPWSHGIGLGSLGAGLSSPGHFGGLGIGAKAASAALGSAHTVGKLSVPPSWAGATPAIRLAATSLPDGAFAATAAPAMEAPLSALNQASLGSLAGGALGSPASRVVSSTGVRAKVTAPARSKGPIPLDKVIAKLQESPDEVQHWNVDEAGLDDLVAKLSTKPGIHAVHLTDGKATAAVQQAATETG</sequence>
<dbReference type="InterPro" id="IPR022171">
    <property type="entry name" value="PPE_C"/>
</dbReference>
<dbReference type="InterPro" id="IPR000030">
    <property type="entry name" value="PPE_dom"/>
</dbReference>
<dbReference type="InterPro" id="IPR038332">
    <property type="entry name" value="PPE_sf"/>
</dbReference>
<accession>A0ABY8VZI6</accession>
<organism evidence="4 5">
    <name type="scientific">Candidatus Mycobacterium wuenschmannii</name>
    <dbReference type="NCBI Taxonomy" id="3027808"/>
    <lineage>
        <taxon>Bacteria</taxon>
        <taxon>Bacillati</taxon>
        <taxon>Actinomycetota</taxon>
        <taxon>Actinomycetes</taxon>
        <taxon>Mycobacteriales</taxon>
        <taxon>Mycobacteriaceae</taxon>
        <taxon>Mycobacterium</taxon>
    </lineage>
</organism>
<name>A0ABY8VZI6_9MYCO</name>
<dbReference type="Proteomes" id="UP001236585">
    <property type="component" value="Chromosome"/>
</dbReference>
<dbReference type="Pfam" id="PF12484">
    <property type="entry name" value="PPE-SVP"/>
    <property type="match status" value="1"/>
</dbReference>
<evidence type="ECO:0000313" key="5">
    <source>
        <dbReference type="Proteomes" id="UP001236585"/>
    </source>
</evidence>
<feature type="domain" description="PPE" evidence="2">
    <location>
        <begin position="4"/>
        <end position="165"/>
    </location>
</feature>
<feature type="domain" description="PPE family C-terminal" evidence="3">
    <location>
        <begin position="316"/>
        <end position="399"/>
    </location>
</feature>
<evidence type="ECO:0000259" key="2">
    <source>
        <dbReference type="Pfam" id="PF00823"/>
    </source>
</evidence>
<dbReference type="EMBL" id="CP126981">
    <property type="protein sequence ID" value="WIM87607.1"/>
    <property type="molecule type" value="Genomic_DNA"/>
</dbReference>
<evidence type="ECO:0000256" key="1">
    <source>
        <dbReference type="ARBA" id="ARBA00010652"/>
    </source>
</evidence>
<gene>
    <name evidence="4" type="ORF">PT015_22670</name>
</gene>
<dbReference type="PANTHER" id="PTHR46766:SF1">
    <property type="entry name" value="GLUTAMINE-RICH PROTEIN 2"/>
    <property type="match status" value="1"/>
</dbReference>
<protein>
    <submittedName>
        <fullName evidence="4">PPE family protein</fullName>
    </submittedName>
</protein>
<dbReference type="PANTHER" id="PTHR46766">
    <property type="entry name" value="GLUTAMINE-RICH PROTEIN 2"/>
    <property type="match status" value="1"/>
</dbReference>
<dbReference type="RefSeq" id="WP_285187395.1">
    <property type="nucleotide sequence ID" value="NZ_CP126981.1"/>
</dbReference>
<reference evidence="4 5" key="1">
    <citation type="journal article" date="2023" name="Microbiol. Resour. Announc.">
        <title>Complete Genome Sequence of Mycobacterium wuenschmanii, a novel Nontuberculous Mycobacterium Isolated from a captive population of Amazon Milk Frogs.</title>
        <authorList>
            <person name="Hicks J."/>
            <person name="Zeineldin M."/>
            <person name="Ward H."/>
            <person name="Wuenschmann A."/>
            <person name="Camp P."/>
            <person name="Farrell D."/>
            <person name="Lehman K."/>
            <person name="Thacker T."/>
            <person name="Cuthbert E."/>
        </authorList>
    </citation>
    <scope>NUCLEOTIDE SEQUENCE [LARGE SCALE GENOMIC DNA]</scope>
    <source>
        <strain evidence="4 5">Wuenschmanii</strain>
    </source>
</reference>